<comment type="pathway">
    <text evidence="2">Protein modification; protein glycosylation.</text>
</comment>
<proteinExistence type="inferred from homology"/>
<dbReference type="InterPro" id="IPR016900">
    <property type="entry name" value="Alg10"/>
</dbReference>
<comment type="subcellular location">
    <subcellularLocation>
        <location evidence="1">Endoplasmic reticulum membrane</location>
        <topology evidence="1">Multi-pass membrane protein</topology>
    </subcellularLocation>
</comment>
<evidence type="ECO:0000256" key="1">
    <source>
        <dbReference type="ARBA" id="ARBA00004477"/>
    </source>
</evidence>
<accession>A0ABR1BMA5</accession>
<reference evidence="15 16" key="1">
    <citation type="submission" date="2023-08" db="EMBL/GenBank/DDBJ databases">
        <title>A Necator americanus chromosomal reference genome.</title>
        <authorList>
            <person name="Ilik V."/>
            <person name="Petrzelkova K.J."/>
            <person name="Pardy F."/>
            <person name="Fuh T."/>
            <person name="Niatou-Singa F.S."/>
            <person name="Gouil Q."/>
            <person name="Baker L."/>
            <person name="Ritchie M.E."/>
            <person name="Jex A.R."/>
            <person name="Gazzola D."/>
            <person name="Li H."/>
            <person name="Toshio Fujiwara R."/>
            <person name="Zhan B."/>
            <person name="Aroian R.V."/>
            <person name="Pafco B."/>
            <person name="Schwarz E.M."/>
        </authorList>
    </citation>
    <scope>NUCLEOTIDE SEQUENCE [LARGE SCALE GENOMIC DNA]</scope>
    <source>
        <strain evidence="15 16">Aroian</strain>
        <tissue evidence="15">Whole animal</tissue>
    </source>
</reference>
<evidence type="ECO:0000256" key="13">
    <source>
        <dbReference type="ARBA" id="ARBA00048064"/>
    </source>
</evidence>
<dbReference type="EMBL" id="JAVFWL010000001">
    <property type="protein sequence ID" value="KAK6727573.1"/>
    <property type="molecule type" value="Genomic_DNA"/>
</dbReference>
<keyword evidence="8 14" id="KW-0812">Transmembrane</keyword>
<evidence type="ECO:0000256" key="10">
    <source>
        <dbReference type="ARBA" id="ARBA00022989"/>
    </source>
</evidence>
<feature type="transmembrane region" description="Helical" evidence="14">
    <location>
        <begin position="226"/>
        <end position="248"/>
    </location>
</feature>
<evidence type="ECO:0000313" key="16">
    <source>
        <dbReference type="Proteomes" id="UP001303046"/>
    </source>
</evidence>
<evidence type="ECO:0000256" key="11">
    <source>
        <dbReference type="ARBA" id="ARBA00023136"/>
    </source>
</evidence>
<feature type="transmembrane region" description="Helical" evidence="14">
    <location>
        <begin position="138"/>
        <end position="165"/>
    </location>
</feature>
<keyword evidence="9" id="KW-0256">Endoplasmic reticulum</keyword>
<keyword evidence="10 14" id="KW-1133">Transmembrane helix</keyword>
<evidence type="ECO:0000256" key="9">
    <source>
        <dbReference type="ARBA" id="ARBA00022824"/>
    </source>
</evidence>
<dbReference type="PANTHER" id="PTHR12989:SF10">
    <property type="entry name" value="DOL-P-GLC:GLC(2)MAN(9)GLCNAC(2)-PP-DOL ALPHA-1,2-GLUCOSYLTRANSFERASE-RELATED"/>
    <property type="match status" value="1"/>
</dbReference>
<evidence type="ECO:0000256" key="14">
    <source>
        <dbReference type="SAM" id="Phobius"/>
    </source>
</evidence>
<dbReference type="Pfam" id="PF04922">
    <property type="entry name" value="DIE2_ALG10"/>
    <property type="match status" value="2"/>
</dbReference>
<evidence type="ECO:0000256" key="5">
    <source>
        <dbReference type="ARBA" id="ARBA00018512"/>
    </source>
</evidence>
<comment type="caution">
    <text evidence="15">The sequence shown here is derived from an EMBL/GenBank/DDBJ whole genome shotgun (WGS) entry which is preliminary data.</text>
</comment>
<evidence type="ECO:0000256" key="3">
    <source>
        <dbReference type="ARBA" id="ARBA00010600"/>
    </source>
</evidence>
<keyword evidence="16" id="KW-1185">Reference proteome</keyword>
<evidence type="ECO:0000256" key="8">
    <source>
        <dbReference type="ARBA" id="ARBA00022692"/>
    </source>
</evidence>
<evidence type="ECO:0000256" key="2">
    <source>
        <dbReference type="ARBA" id="ARBA00004922"/>
    </source>
</evidence>
<comment type="function">
    <text evidence="12">Dol-P-Glc:Glc(2)Man(9)GlcNAc(2)-PP-Dol alpha-1,2-glucosyltransferase that operates in the biosynthetic pathway of dolichol-linked oligosaccharides, the glycan precursors employed in protein asparagine (N)-glycosylation. The assembly of dolichol-linked oligosaccharides begins on the cytosolic side of the endoplasmic reticulum membrane and finishes in its lumen. The sequential addition of sugars to dolichol pyrophosphate produces dolichol-linked oligosaccharides containing fourteen sugars, including two GlcNAcs, nine mannoses and three glucoses. Once assembled, the oligosaccharide is transferred from the lipid to nascent proteins by oligosaccharyltransferases. In the lumen of the endoplasmic reticulum, adds the third and last glucose residue from dolichyl phosphate glucose (Dol-P-Glc) onto the lipid-linked oligosaccharide intermediate Glc(2)Man(9)GlcNAc(2)-PP-Dol to produce Glc(3)Man(9)GlcNAc(2)-PP-Dol.</text>
</comment>
<organism evidence="15 16">
    <name type="scientific">Necator americanus</name>
    <name type="common">Human hookworm</name>
    <dbReference type="NCBI Taxonomy" id="51031"/>
    <lineage>
        <taxon>Eukaryota</taxon>
        <taxon>Metazoa</taxon>
        <taxon>Ecdysozoa</taxon>
        <taxon>Nematoda</taxon>
        <taxon>Chromadorea</taxon>
        <taxon>Rhabditida</taxon>
        <taxon>Rhabditina</taxon>
        <taxon>Rhabditomorpha</taxon>
        <taxon>Strongyloidea</taxon>
        <taxon>Ancylostomatidae</taxon>
        <taxon>Bunostominae</taxon>
        <taxon>Necator</taxon>
    </lineage>
</organism>
<keyword evidence="11 14" id="KW-0472">Membrane</keyword>
<gene>
    <name evidence="15" type="primary">Necator_chrI.g1454</name>
    <name evidence="15" type="ORF">RB195_005328</name>
</gene>
<comment type="catalytic activity">
    <reaction evidence="13">
        <text>an alpha-D-Glc-(1-&gt;3)-alpha-D-Glc-(1-&gt;3)-alpha-D-Man-(1-&gt;2)-alpha-D-Man-(1-&gt;2)-alpha-D-Man-(1-&gt;3)-[alpha-D-Man-(1-&gt;2)-alpha-D-Man-(1-&gt;3)-[alpha-D-Man-(1-&gt;2)-alpha-D-Man-(1-&gt;6)]-alpha-D-Man-(1-&gt;6)]-beta-D-Man-(1-&gt;4)-beta-D-GlcNAc-(1-&gt;4)-alpha-D-GlcNAc-diphospho-di-trans,poly-cis-dolichol + a di-trans,poly-cis-dolichyl beta-D-glucosyl phosphate = a alpha-D-Glc-(1-&gt;2)-alpha-D-Glc-(1-&gt;3)-alpha-D-Glc-(1-&gt;3)-alpha-D-Man-(1-&gt;2)-alpha-D-Man-(1-&gt;2)-alpha-D-Man-(1-&gt;3)-[alpha-D-Man-(1-&gt;2)-alpha-D-Man-(1-&gt;3)-[alpha-D-Man-(1-&gt;2)-alpha-D-Man-(1-&gt;6)]-alpha-D-Man-(1-&gt;6)]-beta-D-Man-(1-&gt;4)-beta-D-GlcNAc-(1-&gt;4)-alpha-D-GlcNAc-diphospho-di-trans,poly-cis-dolichol + a di-trans,poly-cis-dolichyl phosphate + H(+)</text>
        <dbReference type="Rhea" id="RHEA:29543"/>
        <dbReference type="Rhea" id="RHEA-COMP:19498"/>
        <dbReference type="Rhea" id="RHEA-COMP:19502"/>
        <dbReference type="Rhea" id="RHEA-COMP:19512"/>
        <dbReference type="Rhea" id="RHEA-COMP:19522"/>
        <dbReference type="ChEBI" id="CHEBI:15378"/>
        <dbReference type="ChEBI" id="CHEBI:57525"/>
        <dbReference type="ChEBI" id="CHEBI:57683"/>
        <dbReference type="ChEBI" id="CHEBI:132522"/>
        <dbReference type="ChEBI" id="CHEBI:132523"/>
        <dbReference type="EC" id="2.4.1.256"/>
    </reaction>
    <physiologicalReaction direction="left-to-right" evidence="13">
        <dbReference type="Rhea" id="RHEA:29544"/>
    </physiologicalReaction>
</comment>
<dbReference type="Proteomes" id="UP001303046">
    <property type="component" value="Unassembled WGS sequence"/>
</dbReference>
<evidence type="ECO:0000313" key="15">
    <source>
        <dbReference type="EMBL" id="KAK6727573.1"/>
    </source>
</evidence>
<evidence type="ECO:0000256" key="12">
    <source>
        <dbReference type="ARBA" id="ARBA00044727"/>
    </source>
</evidence>
<dbReference type="EC" id="2.4.1.256" evidence="4"/>
<comment type="similarity">
    <text evidence="3">Belongs to the ALG10 glucosyltransferase family.</text>
</comment>
<evidence type="ECO:0000256" key="7">
    <source>
        <dbReference type="ARBA" id="ARBA00022679"/>
    </source>
</evidence>
<feature type="transmembrane region" description="Helical" evidence="14">
    <location>
        <begin position="185"/>
        <end position="203"/>
    </location>
</feature>
<protein>
    <recommendedName>
        <fullName evidence="5">Dol-P-Glc:Glc(2)Man(9)GlcNAc(2)-PP-Dol alpha-1,2-glucosyltransferase</fullName>
        <ecNumber evidence="4">2.4.1.256</ecNumber>
    </recommendedName>
</protein>
<feature type="transmembrane region" description="Helical" evidence="14">
    <location>
        <begin position="21"/>
        <end position="42"/>
    </location>
</feature>
<keyword evidence="7" id="KW-0808">Transferase</keyword>
<sequence length="280" mass="32077">MGYAKPPTPSPHSSDSHKNDWFVAMVLGICHAMLVRIVYLYVPDPYMDEIFHIRQTRRYCSGNWSWDPMITTPPALYILGMPFCNFERYTNSVLIVFAFVGFCRFRRMFTRQAVYSSALATALLAVLLHSSLLFYTDLLSVCAVVWGFSLDSPFLSALTFGIAVLTRQTNIIWAGFSAAIRLFRVRILFSLCSFAVVVPAHLIEPRYFIVPYVLWRLSAKSTTNKIFIIMEIISQLFVFASVFLLFLLKPFEWGNEPGVKQRFMCGDSRQFSSDTLVKNM</sequence>
<feature type="transmembrane region" description="Helical" evidence="14">
    <location>
        <begin position="113"/>
        <end position="132"/>
    </location>
</feature>
<name>A0ABR1BMA5_NECAM</name>
<keyword evidence="6" id="KW-0328">Glycosyltransferase</keyword>
<evidence type="ECO:0000256" key="6">
    <source>
        <dbReference type="ARBA" id="ARBA00022676"/>
    </source>
</evidence>
<evidence type="ECO:0000256" key="4">
    <source>
        <dbReference type="ARBA" id="ARBA00011967"/>
    </source>
</evidence>
<dbReference type="PANTHER" id="PTHR12989">
    <property type="entry name" value="ALPHA-1,2-GLUCOSYLTRANSFERASE ALG10"/>
    <property type="match status" value="1"/>
</dbReference>